<evidence type="ECO:0000313" key="1">
    <source>
        <dbReference type="EMBL" id="MBB6569439.1"/>
    </source>
</evidence>
<proteinExistence type="predicted"/>
<sequence length="85" mass="9612">MPAPQPEERAGRQRAVDAMRDARATIRDEFGPNLPGRIEEALDKAERELFSASECRQAKPFAPIIQIGDKTGLYYTCTHTPPHRY</sequence>
<dbReference type="AlphaFoldDB" id="A0A7Y4KXY7"/>
<name>A0A7Y4KXY7_9ACTN</name>
<reference evidence="2 3" key="1">
    <citation type="submission" date="2020-05" db="EMBL/GenBank/DDBJ databases">
        <title>Genome sequence of Kribbella sandramycini ATCC 39419.</title>
        <authorList>
            <person name="Maclea K.S."/>
            <person name="Fair J.L."/>
        </authorList>
    </citation>
    <scope>NUCLEOTIDE SEQUENCE [LARGE SCALE GENOMIC DNA]</scope>
    <source>
        <strain evidence="2 3">ATCC 39419</strain>
    </source>
</reference>
<evidence type="ECO:0000313" key="2">
    <source>
        <dbReference type="EMBL" id="NOL40725.1"/>
    </source>
</evidence>
<evidence type="ECO:0000313" key="4">
    <source>
        <dbReference type="Proteomes" id="UP000553957"/>
    </source>
</evidence>
<dbReference type="EMBL" id="JABJRC010000002">
    <property type="protein sequence ID" value="NOL40725.1"/>
    <property type="molecule type" value="Genomic_DNA"/>
</dbReference>
<organism evidence="2 3">
    <name type="scientific">Kribbella sandramycini</name>
    <dbReference type="NCBI Taxonomy" id="60450"/>
    <lineage>
        <taxon>Bacteria</taxon>
        <taxon>Bacillati</taxon>
        <taxon>Actinomycetota</taxon>
        <taxon>Actinomycetes</taxon>
        <taxon>Propionibacteriales</taxon>
        <taxon>Kribbellaceae</taxon>
        <taxon>Kribbella</taxon>
    </lineage>
</organism>
<evidence type="ECO:0000313" key="3">
    <source>
        <dbReference type="Proteomes" id="UP000534306"/>
    </source>
</evidence>
<dbReference type="EMBL" id="JACHKF010000001">
    <property type="protein sequence ID" value="MBB6569439.1"/>
    <property type="molecule type" value="Genomic_DNA"/>
</dbReference>
<reference evidence="1 4" key="2">
    <citation type="submission" date="2020-08" db="EMBL/GenBank/DDBJ databases">
        <title>Sequencing the genomes of 1000 actinobacteria strains.</title>
        <authorList>
            <person name="Klenk H.-P."/>
        </authorList>
    </citation>
    <scope>NUCLEOTIDE SEQUENCE [LARGE SCALE GENOMIC DNA]</scope>
    <source>
        <strain evidence="1 4">DSM 15626</strain>
    </source>
</reference>
<keyword evidence="3" id="KW-1185">Reference proteome</keyword>
<comment type="caution">
    <text evidence="2">The sequence shown here is derived from an EMBL/GenBank/DDBJ whole genome shotgun (WGS) entry which is preliminary data.</text>
</comment>
<protein>
    <submittedName>
        <fullName evidence="2">Uncharacterized protein</fullName>
    </submittedName>
</protein>
<dbReference type="RefSeq" id="WP_171673208.1">
    <property type="nucleotide sequence ID" value="NZ_BAAAGT010000002.1"/>
</dbReference>
<dbReference type="Proteomes" id="UP000534306">
    <property type="component" value="Unassembled WGS sequence"/>
</dbReference>
<accession>A0A7Y4KXY7</accession>
<gene>
    <name evidence="1" type="ORF">HNR71_005076</name>
    <name evidence="2" type="ORF">HPO96_10755</name>
</gene>
<dbReference type="Proteomes" id="UP000553957">
    <property type="component" value="Unassembled WGS sequence"/>
</dbReference>